<name>A0AAV1UYF6_9STRA</name>
<feature type="transmembrane region" description="Helical" evidence="7">
    <location>
        <begin position="400"/>
        <end position="425"/>
    </location>
</feature>
<evidence type="ECO:0000256" key="5">
    <source>
        <dbReference type="ARBA" id="ARBA00022989"/>
    </source>
</evidence>
<dbReference type="AlphaFoldDB" id="A0AAV1UYF6"/>
<dbReference type="PANTHER" id="PTHR42865:SF7">
    <property type="entry name" value="PROTON_GLUTAMATE-ASPARTATE SYMPORTER"/>
    <property type="match status" value="1"/>
</dbReference>
<dbReference type="InterPro" id="IPR036458">
    <property type="entry name" value="Na:dicarbo_symporter_sf"/>
</dbReference>
<gene>
    <name evidence="9" type="ORF">PM001_LOCUS23413</name>
</gene>
<feature type="transmembrane region" description="Helical" evidence="7">
    <location>
        <begin position="367"/>
        <end position="388"/>
    </location>
</feature>
<dbReference type="Gene3D" id="1.10.3860.10">
    <property type="entry name" value="Sodium:dicarboxylate symporter"/>
    <property type="match status" value="1"/>
</dbReference>
<evidence type="ECO:0000313" key="9">
    <source>
        <dbReference type="EMBL" id="CAK7938263.1"/>
    </source>
</evidence>
<dbReference type="SUPFAM" id="SSF118215">
    <property type="entry name" value="Proton glutamate symport protein"/>
    <property type="match status" value="1"/>
</dbReference>
<keyword evidence="2 7" id="KW-0813">Transport</keyword>
<feature type="compositionally biased region" description="Basic and acidic residues" evidence="8">
    <location>
        <begin position="1"/>
        <end position="12"/>
    </location>
</feature>
<dbReference type="GO" id="GO:0005886">
    <property type="term" value="C:plasma membrane"/>
    <property type="evidence" value="ECO:0007669"/>
    <property type="project" value="UniProtKB-SubCell"/>
</dbReference>
<dbReference type="EMBL" id="CAKLBY020000229">
    <property type="protein sequence ID" value="CAK7938263.1"/>
    <property type="molecule type" value="Genomic_DNA"/>
</dbReference>
<keyword evidence="4 7" id="KW-0812">Transmembrane</keyword>
<feature type="transmembrane region" description="Helical" evidence="7">
    <location>
        <begin position="314"/>
        <end position="339"/>
    </location>
</feature>
<feature type="transmembrane region" description="Helical" evidence="7">
    <location>
        <begin position="167"/>
        <end position="185"/>
    </location>
</feature>
<evidence type="ECO:0000256" key="8">
    <source>
        <dbReference type="SAM" id="MobiDB-lite"/>
    </source>
</evidence>
<sequence>MLDKSATKDSSRSDASAPSMLSSVSGFSSGSSSFWYGSSIADVPSAYSAPLHSVTRGTNFTSTIDDQSRAANTTESRSNSSVPLAEDYASASFSSTFRHFRTPANDTGMPFSDMVITASPLSSQASKRDMVFILLSLFIGTVVGGLLKHMEIDKATAQWIMTPGHLFMRAVQCVVVPMVFVNLVVATADMMHKKLGKHLSFRLPFALLTSMVVAIGLGLATAVIMHSVFSSYRQDESNVSTDAIFGIQCGNGKYLEAGEDGVVTCSATEISTTSRFALDDINSALVRNEALTGTNTTLSDNVLSIISQAVPVNIVAAFVSSTLLSIAAFALPLGATLAYSFHGPASLNPLLEFFREVNETLVHMAHYILRFTPVAVLSLLAGSIATSLEDSVADEPLKLMMIVVATVAATVLVHMLVVVPVLFMLVTRRNPFCFMLQMLPVYVYSIGCSSSMATMPRSLQIIETSRQVTSPIMHFVLSVGTSLHMPGTSIYLAVLVHFLADVAGIAHAQSVSKKLVTFLGVLLCTITAPPIPSGALTVLTATWNIIFAEYAIPDNLYALVLASDVFLDRFVTLCNVNAQAMLCHILADQLGPQDTKNVPRARTQQHAAQ</sequence>
<evidence type="ECO:0000256" key="4">
    <source>
        <dbReference type="ARBA" id="ARBA00022692"/>
    </source>
</evidence>
<accession>A0AAV1UYF6</accession>
<protein>
    <recommendedName>
        <fullName evidence="7">Amino acid transporter</fullName>
    </recommendedName>
</protein>
<evidence type="ECO:0000256" key="2">
    <source>
        <dbReference type="ARBA" id="ARBA00022448"/>
    </source>
</evidence>
<evidence type="ECO:0000313" key="10">
    <source>
        <dbReference type="Proteomes" id="UP001162060"/>
    </source>
</evidence>
<dbReference type="GO" id="GO:0015293">
    <property type="term" value="F:symporter activity"/>
    <property type="evidence" value="ECO:0007669"/>
    <property type="project" value="UniProtKB-UniRule"/>
</dbReference>
<evidence type="ECO:0000256" key="1">
    <source>
        <dbReference type="ARBA" id="ARBA00004651"/>
    </source>
</evidence>
<dbReference type="PRINTS" id="PR00173">
    <property type="entry name" value="EDTRNSPORT"/>
</dbReference>
<evidence type="ECO:0000256" key="6">
    <source>
        <dbReference type="ARBA" id="ARBA00023136"/>
    </source>
</evidence>
<evidence type="ECO:0000256" key="7">
    <source>
        <dbReference type="RuleBase" id="RU361216"/>
    </source>
</evidence>
<comment type="similarity">
    <text evidence="7">Belongs to the dicarboxylate/amino acid:cation symporter (DAACS) (TC 2.A.23) family.</text>
</comment>
<feature type="region of interest" description="Disordered" evidence="8">
    <location>
        <begin position="1"/>
        <end position="22"/>
    </location>
</feature>
<feature type="transmembrane region" description="Helical" evidence="7">
    <location>
        <begin position="205"/>
        <end position="229"/>
    </location>
</feature>
<comment type="caution">
    <text evidence="9">The sequence shown here is derived from an EMBL/GenBank/DDBJ whole genome shotgun (WGS) entry which is preliminary data.</text>
</comment>
<feature type="transmembrane region" description="Helical" evidence="7">
    <location>
        <begin position="472"/>
        <end position="500"/>
    </location>
</feature>
<dbReference type="InterPro" id="IPR001991">
    <property type="entry name" value="Na-dicarboxylate_symporter"/>
</dbReference>
<proteinExistence type="inferred from homology"/>
<keyword evidence="6 7" id="KW-0472">Membrane</keyword>
<evidence type="ECO:0000256" key="3">
    <source>
        <dbReference type="ARBA" id="ARBA00022475"/>
    </source>
</evidence>
<reference evidence="9" key="1">
    <citation type="submission" date="2024-01" db="EMBL/GenBank/DDBJ databases">
        <authorList>
            <person name="Webb A."/>
        </authorList>
    </citation>
    <scope>NUCLEOTIDE SEQUENCE</scope>
    <source>
        <strain evidence="9">Pm1</strain>
    </source>
</reference>
<comment type="subcellular location">
    <subcellularLocation>
        <location evidence="1">Cell membrane</location>
        <topology evidence="1">Multi-pass membrane protein</topology>
    </subcellularLocation>
    <subcellularLocation>
        <location evidence="7">Membrane</location>
        <topology evidence="7">Multi-pass membrane protein</topology>
    </subcellularLocation>
</comment>
<keyword evidence="3" id="KW-1003">Cell membrane</keyword>
<dbReference type="Pfam" id="PF00375">
    <property type="entry name" value="SDF"/>
    <property type="match status" value="1"/>
</dbReference>
<keyword evidence="5 7" id="KW-1133">Transmembrane helix</keyword>
<dbReference type="Proteomes" id="UP001162060">
    <property type="component" value="Unassembled WGS sequence"/>
</dbReference>
<dbReference type="PANTHER" id="PTHR42865">
    <property type="entry name" value="PROTON/GLUTAMATE-ASPARTATE SYMPORTER"/>
    <property type="match status" value="1"/>
</dbReference>
<organism evidence="9 10">
    <name type="scientific">Peronospora matthiolae</name>
    <dbReference type="NCBI Taxonomy" id="2874970"/>
    <lineage>
        <taxon>Eukaryota</taxon>
        <taxon>Sar</taxon>
        <taxon>Stramenopiles</taxon>
        <taxon>Oomycota</taxon>
        <taxon>Peronosporomycetes</taxon>
        <taxon>Peronosporales</taxon>
        <taxon>Peronosporaceae</taxon>
        <taxon>Peronospora</taxon>
    </lineage>
</organism>
<keyword evidence="7" id="KW-0769">Symport</keyword>
<feature type="transmembrane region" description="Helical" evidence="7">
    <location>
        <begin position="130"/>
        <end position="147"/>
    </location>
</feature>
<feature type="transmembrane region" description="Helical" evidence="7">
    <location>
        <begin position="432"/>
        <end position="452"/>
    </location>
</feature>